<reference evidence="1 2" key="1">
    <citation type="submission" date="2018-05" db="EMBL/GenBank/DDBJ databases">
        <title>Genomic Encyclopedia of Type Strains, Phase IV (KMG-IV): sequencing the most valuable type-strain genomes for metagenomic binning, comparative biology and taxonomic classification.</title>
        <authorList>
            <person name="Goeker M."/>
        </authorList>
    </citation>
    <scope>NUCLEOTIDE SEQUENCE [LARGE SCALE GENOMIC DNA]</scope>
    <source>
        <strain evidence="1 2">DSM 18773</strain>
    </source>
</reference>
<keyword evidence="2" id="KW-1185">Reference proteome</keyword>
<evidence type="ECO:0000313" key="2">
    <source>
        <dbReference type="Proteomes" id="UP000245634"/>
    </source>
</evidence>
<dbReference type="OrthoDB" id="9787807at2"/>
<name>A0A316D5R5_9BACL</name>
<proteinExistence type="predicted"/>
<evidence type="ECO:0000313" key="1">
    <source>
        <dbReference type="EMBL" id="PWK07415.1"/>
    </source>
</evidence>
<dbReference type="AlphaFoldDB" id="A0A316D5R5"/>
<sequence length="235" mass="26738">MSETHNYDLKHVVFVGRTWRDYSQMFNLTEADLRGRNVLDCPGGAASFTMTARDRGFDVTACDIAYHFSPAELLPKGLSDLETVRQLVDAHPNAAAMREKFPHFANMVNEMTETLHETVADMQKHGYGTRYVPGSLPNLPFTDQQFDLTLSGNLLFVYSDQLGLEFHLEATRELMRVTREEIRLFPLISLNQQVSPFLPAVLELAEAEGWGHEQVRTSYDLLEQGTQMLVLRRSK</sequence>
<dbReference type="Proteomes" id="UP000245634">
    <property type="component" value="Unassembled WGS sequence"/>
</dbReference>
<dbReference type="Gene3D" id="3.40.50.150">
    <property type="entry name" value="Vaccinia Virus protein VP39"/>
    <property type="match status" value="1"/>
</dbReference>
<organism evidence="1 2">
    <name type="scientific">Tumebacillus permanentifrigoris</name>
    <dbReference type="NCBI Taxonomy" id="378543"/>
    <lineage>
        <taxon>Bacteria</taxon>
        <taxon>Bacillati</taxon>
        <taxon>Bacillota</taxon>
        <taxon>Bacilli</taxon>
        <taxon>Bacillales</taxon>
        <taxon>Alicyclobacillaceae</taxon>
        <taxon>Tumebacillus</taxon>
    </lineage>
</organism>
<comment type="caution">
    <text evidence="1">The sequence shown here is derived from an EMBL/GenBank/DDBJ whole genome shotgun (WGS) entry which is preliminary data.</text>
</comment>
<protein>
    <recommendedName>
        <fullName evidence="3">SAM-dependent methyltransferase</fullName>
    </recommendedName>
</protein>
<dbReference type="EMBL" id="QGGL01000017">
    <property type="protein sequence ID" value="PWK07415.1"/>
    <property type="molecule type" value="Genomic_DNA"/>
</dbReference>
<evidence type="ECO:0008006" key="3">
    <source>
        <dbReference type="Google" id="ProtNLM"/>
    </source>
</evidence>
<dbReference type="SUPFAM" id="SSF53335">
    <property type="entry name" value="S-adenosyl-L-methionine-dependent methyltransferases"/>
    <property type="match status" value="1"/>
</dbReference>
<dbReference type="InterPro" id="IPR029063">
    <property type="entry name" value="SAM-dependent_MTases_sf"/>
</dbReference>
<gene>
    <name evidence="1" type="ORF">C7459_11713</name>
</gene>
<accession>A0A316D5R5</accession>
<dbReference type="RefSeq" id="WP_109690580.1">
    <property type="nucleotide sequence ID" value="NZ_QGGL01000017.1"/>
</dbReference>